<accession>A0A5E5BL25</accession>
<dbReference type="EMBL" id="CABPSR010000056">
    <property type="protein sequence ID" value="VVE85976.1"/>
    <property type="molecule type" value="Genomic_DNA"/>
</dbReference>
<sequence length="255" mass="27658">MPHCAAWRPTVGANSNALRQVHSGAAPISARVSENASVTRGRRRGPLTAAARIFATLASRPLGHAHARRAARVSKLAGSEPPAGQAAAPAAGSATRRGVLLRHFSRPSSRHLSHPPHASVQGRLPGGRPPAPTRSVCRRARQCPPYPFRSRILWPKCECAKRLPVVSLSLTTACLRNVPMKHTTTAPYLYHLIPPRPTDVRPPSPLRARRRLTSRTGRPPKMPIRPSPKCRNLSTSATRPLTPRRGRRSMPPAPA</sequence>
<dbReference type="Proteomes" id="UP000335538">
    <property type="component" value="Unassembled WGS sequence"/>
</dbReference>
<gene>
    <name evidence="2" type="ORF">PSP31121_05615</name>
</gene>
<feature type="compositionally biased region" description="Basic residues" evidence="1">
    <location>
        <begin position="99"/>
        <end position="114"/>
    </location>
</feature>
<protein>
    <submittedName>
        <fullName evidence="2">Uncharacterized protein</fullName>
    </submittedName>
</protein>
<evidence type="ECO:0000313" key="3">
    <source>
        <dbReference type="Proteomes" id="UP000335538"/>
    </source>
</evidence>
<feature type="compositionally biased region" description="Pro residues" evidence="1">
    <location>
        <begin position="194"/>
        <end position="205"/>
    </location>
</feature>
<organism evidence="2 3">
    <name type="scientific">Pandoraea sputorum</name>
    <dbReference type="NCBI Taxonomy" id="93222"/>
    <lineage>
        <taxon>Bacteria</taxon>
        <taxon>Pseudomonadati</taxon>
        <taxon>Pseudomonadota</taxon>
        <taxon>Betaproteobacteria</taxon>
        <taxon>Burkholderiales</taxon>
        <taxon>Burkholderiaceae</taxon>
        <taxon>Pandoraea</taxon>
    </lineage>
</organism>
<evidence type="ECO:0000256" key="1">
    <source>
        <dbReference type="SAM" id="MobiDB-lite"/>
    </source>
</evidence>
<feature type="region of interest" description="Disordered" evidence="1">
    <location>
        <begin position="193"/>
        <end position="255"/>
    </location>
</feature>
<name>A0A5E5BL25_9BURK</name>
<proteinExistence type="predicted"/>
<feature type="compositionally biased region" description="Low complexity" evidence="1">
    <location>
        <begin position="77"/>
        <end position="94"/>
    </location>
</feature>
<dbReference type="AlphaFoldDB" id="A0A5E5BL25"/>
<reference evidence="2 3" key="1">
    <citation type="submission" date="2019-08" db="EMBL/GenBank/DDBJ databases">
        <authorList>
            <person name="Peeters C."/>
        </authorList>
    </citation>
    <scope>NUCLEOTIDE SEQUENCE [LARGE SCALE GENOMIC DNA]</scope>
    <source>
        <strain evidence="2 3">LMG 31121</strain>
    </source>
</reference>
<evidence type="ECO:0000313" key="2">
    <source>
        <dbReference type="EMBL" id="VVE85976.1"/>
    </source>
</evidence>
<feature type="region of interest" description="Disordered" evidence="1">
    <location>
        <begin position="71"/>
        <end position="137"/>
    </location>
</feature>